<evidence type="ECO:0000313" key="2">
    <source>
        <dbReference type="EMBL" id="TWR87368.1"/>
    </source>
</evidence>
<gene>
    <name evidence="3" type="ORF">FJD37_07445</name>
    <name evidence="2" type="ORF">FJD38_18410</name>
</gene>
<dbReference type="AlphaFoldDB" id="A0A5C5Q072"/>
<dbReference type="Pfam" id="PF07883">
    <property type="entry name" value="Cupin_2"/>
    <property type="match status" value="1"/>
</dbReference>
<dbReference type="InterPro" id="IPR013096">
    <property type="entry name" value="Cupin_2"/>
</dbReference>
<feature type="domain" description="Cupin type-2" evidence="1">
    <location>
        <begin position="41"/>
        <end position="106"/>
    </location>
</feature>
<dbReference type="PANTHER" id="PTHR43698">
    <property type="entry name" value="RIBD C-TERMINAL DOMAIN CONTAINING PROTEIN"/>
    <property type="match status" value="1"/>
</dbReference>
<dbReference type="Gene3D" id="2.60.120.10">
    <property type="entry name" value="Jelly Rolls"/>
    <property type="match status" value="1"/>
</dbReference>
<proteinExistence type="predicted"/>
<dbReference type="EMBL" id="VFIP01000010">
    <property type="protein sequence ID" value="TWR96677.1"/>
    <property type="molecule type" value="Genomic_DNA"/>
</dbReference>
<dbReference type="RefSeq" id="WP_122783141.1">
    <property type="nucleotide sequence ID" value="NZ_CP142033.1"/>
</dbReference>
<dbReference type="SUPFAM" id="SSF51182">
    <property type="entry name" value="RmlC-like cupins"/>
    <property type="match status" value="1"/>
</dbReference>
<keyword evidence="5" id="KW-1185">Reference proteome</keyword>
<protein>
    <submittedName>
        <fullName evidence="3">Cupin domain-containing protein</fullName>
    </submittedName>
</protein>
<evidence type="ECO:0000313" key="3">
    <source>
        <dbReference type="EMBL" id="TWR96677.1"/>
    </source>
</evidence>
<dbReference type="CDD" id="cd02233">
    <property type="entry name" value="cupin_HNL-like"/>
    <property type="match status" value="1"/>
</dbReference>
<organism evidence="3 4">
    <name type="scientific">Pseudomonas saxonica</name>
    <dbReference type="NCBI Taxonomy" id="2600598"/>
    <lineage>
        <taxon>Bacteria</taxon>
        <taxon>Pseudomonadati</taxon>
        <taxon>Pseudomonadota</taxon>
        <taxon>Gammaproteobacteria</taxon>
        <taxon>Pseudomonadales</taxon>
        <taxon>Pseudomonadaceae</taxon>
        <taxon>Pseudomonas</taxon>
    </lineage>
</organism>
<dbReference type="EMBL" id="VFIO01000008">
    <property type="protein sequence ID" value="TWR87368.1"/>
    <property type="molecule type" value="Genomic_DNA"/>
</dbReference>
<name>A0A5C5Q072_9PSED</name>
<reference evidence="4 5" key="1">
    <citation type="submission" date="2019-06" db="EMBL/GenBank/DDBJ databases">
        <title>Pseudomonas bimorpha sp. nov. isolated from bovine raw milk and skim milk concentrate.</title>
        <authorList>
            <person name="Hofmann K."/>
            <person name="Huptas C."/>
            <person name="Doll E."/>
            <person name="Scherer S."/>
            <person name="Wenning M."/>
        </authorList>
    </citation>
    <scope>NUCLEOTIDE SEQUENCE [LARGE SCALE GENOMIC DNA]</scope>
    <source>
        <strain evidence="2 5">DSM 108989</strain>
        <strain evidence="3 4">DSM 108990</strain>
    </source>
</reference>
<comment type="caution">
    <text evidence="3">The sequence shown here is derived from an EMBL/GenBank/DDBJ whole genome shotgun (WGS) entry which is preliminary data.</text>
</comment>
<dbReference type="PANTHER" id="PTHR43698:SF1">
    <property type="entry name" value="BLL4564 PROTEIN"/>
    <property type="match status" value="1"/>
</dbReference>
<dbReference type="InterPro" id="IPR014710">
    <property type="entry name" value="RmlC-like_jellyroll"/>
</dbReference>
<accession>A0A5C5Q072</accession>
<evidence type="ECO:0000259" key="1">
    <source>
        <dbReference type="Pfam" id="PF07883"/>
    </source>
</evidence>
<dbReference type="Proteomes" id="UP000318428">
    <property type="component" value="Unassembled WGS sequence"/>
</dbReference>
<evidence type="ECO:0000313" key="4">
    <source>
        <dbReference type="Proteomes" id="UP000317901"/>
    </source>
</evidence>
<dbReference type="Proteomes" id="UP000317901">
    <property type="component" value="Unassembled WGS sequence"/>
</dbReference>
<evidence type="ECO:0000313" key="5">
    <source>
        <dbReference type="Proteomes" id="UP000318428"/>
    </source>
</evidence>
<sequence length="138" mass="15180">MKITRVGSTPSQKGPADWFTGHVRIDSPFQGEEPARIAGAIVTFEPGARTNWHTHPLGQTLIVTQGKGWTQCEGGPKVEIAAGDIIWCPCQRRHWHGATATTAMTHIAITEYLDGKNVDWLEPVSDDEYLADVSQDRS</sequence>
<dbReference type="InterPro" id="IPR047263">
    <property type="entry name" value="HNL-like_cupin"/>
</dbReference>
<dbReference type="InterPro" id="IPR011051">
    <property type="entry name" value="RmlC_Cupin_sf"/>
</dbReference>
<dbReference type="OrthoDB" id="9802489at2"/>